<organism evidence="6 7">
    <name type="scientific">Aspergillus thermomutatus</name>
    <name type="common">Neosartorya pseudofischeri</name>
    <dbReference type="NCBI Taxonomy" id="41047"/>
    <lineage>
        <taxon>Eukaryota</taxon>
        <taxon>Fungi</taxon>
        <taxon>Dikarya</taxon>
        <taxon>Ascomycota</taxon>
        <taxon>Pezizomycotina</taxon>
        <taxon>Eurotiomycetes</taxon>
        <taxon>Eurotiomycetidae</taxon>
        <taxon>Eurotiales</taxon>
        <taxon>Aspergillaceae</taxon>
        <taxon>Aspergillus</taxon>
        <taxon>Aspergillus subgen. Fumigati</taxon>
    </lineage>
</organism>
<keyword evidence="2 4" id="KW-0479">Metal-binding</keyword>
<dbReference type="EC" id="1.13.11.52" evidence="5"/>
<dbReference type="InterPro" id="IPR000898">
    <property type="entry name" value="Indolamine_dOase"/>
</dbReference>
<gene>
    <name evidence="6" type="ORF">CDV56_106596</name>
</gene>
<keyword evidence="5" id="KW-0223">Dioxygenase</keyword>
<reference evidence="6" key="1">
    <citation type="submission" date="2018-08" db="EMBL/GenBank/DDBJ databases">
        <title>Draft genome sequence of azole-resistant Aspergillus thermomutatus (Neosartorya pseudofischeri) strain HMR AF 39, isolated from a human nasal aspirate.</title>
        <authorList>
            <person name="Parent-Michaud M."/>
            <person name="Dufresne P.J."/>
            <person name="Fournier E."/>
            <person name="Martineau C."/>
            <person name="Moreira S."/>
            <person name="Perkins V."/>
            <person name="De Repentigny L."/>
            <person name="Dufresne S.F."/>
        </authorList>
    </citation>
    <scope>NUCLEOTIDE SEQUENCE [LARGE SCALE GENOMIC DNA]</scope>
    <source>
        <strain evidence="6">HMR AF 39</strain>
    </source>
</reference>
<comment type="caution">
    <text evidence="6">The sequence shown here is derived from an EMBL/GenBank/DDBJ whole genome shotgun (WGS) entry which is preliminary data.</text>
</comment>
<comment type="catalytic activity">
    <reaction evidence="5">
        <text>L-tryptophan + O2 = N-formyl-L-kynurenine</text>
        <dbReference type="Rhea" id="RHEA:24536"/>
        <dbReference type="ChEBI" id="CHEBI:15379"/>
        <dbReference type="ChEBI" id="CHEBI:57912"/>
        <dbReference type="ChEBI" id="CHEBI:58629"/>
    </reaction>
</comment>
<dbReference type="RefSeq" id="XP_026617730.1">
    <property type="nucleotide sequence ID" value="XM_026760215.1"/>
</dbReference>
<dbReference type="PANTHER" id="PTHR28657:SF10">
    <property type="entry name" value="INDOLEAMINE 2,3-DIOXYGENASE"/>
    <property type="match status" value="1"/>
</dbReference>
<dbReference type="Gene3D" id="1.20.58.480">
    <property type="match status" value="1"/>
</dbReference>
<evidence type="ECO:0000313" key="6">
    <source>
        <dbReference type="EMBL" id="RHZ65178.1"/>
    </source>
</evidence>
<proteinExistence type="inferred from homology"/>
<comment type="function">
    <text evidence="5">Produces N-formyl-kynurenine through the oxidation of tryptophan.</text>
</comment>
<dbReference type="GO" id="GO:0019441">
    <property type="term" value="P:L-tryptophan catabolic process to kynurenine"/>
    <property type="evidence" value="ECO:0007669"/>
    <property type="project" value="UniProtKB-UniRule"/>
</dbReference>
<dbReference type="InterPro" id="IPR037217">
    <property type="entry name" value="Trp/Indoleamine_2_3_dOase-like"/>
</dbReference>
<sequence length="432" mass="48101">MLNTPEIVLDQYCVSLRNGFLPDTLPLQKLNNPYYSPWEEVVADLPARIEAGTIRQAVDSLPILSTSRLQEESEWRRAYVVLAFITHAYIWGGERPKDVLPPAVSCPILEVSKHLELPPCATYAALNLWNFKVSSPDVDLTDPDNLSIITTFTGTKDEEWFFMISVAIEAKGAELITVMLNAIYAVSVAEHQRVTTLLYQLSDGLKELGEILERMYEKCNPSVFFYQLRPFLAGSKNMASSGLPQGVFYDLGGHGEWHQYSGGSNAQSSLIQTFDIFLGVEHSATGEAKLNSTSQFKPKIGFIQASDMRNYMPGPHRRFLEMLTRTSNVRQFAMSYKADTEVRNAYNAAVMAVGVFRDKHIQMVSRYIITPSRNKPTQTSSAQVNLATVTAANQVERPNDIPAGYSGTGGTDLIPFLKQTRDTTKAAAKYTD</sequence>
<dbReference type="GO" id="GO:0020037">
    <property type="term" value="F:heme binding"/>
    <property type="evidence" value="ECO:0007669"/>
    <property type="project" value="UniProtKB-UniRule"/>
</dbReference>
<dbReference type="GO" id="GO:0046872">
    <property type="term" value="F:metal ion binding"/>
    <property type="evidence" value="ECO:0007669"/>
    <property type="project" value="UniProtKB-UniRule"/>
</dbReference>
<dbReference type="AlphaFoldDB" id="A0A397HT80"/>
<keyword evidence="3 4" id="KW-0408">Iron</keyword>
<dbReference type="FunFam" id="1.20.58.480:FF:000004">
    <property type="entry name" value="Indoleamine 2,3-dioxygenase subfamily"/>
    <property type="match status" value="1"/>
</dbReference>
<evidence type="ECO:0000256" key="5">
    <source>
        <dbReference type="RuleBase" id="RU369119"/>
    </source>
</evidence>
<evidence type="ECO:0000256" key="3">
    <source>
        <dbReference type="ARBA" id="ARBA00023004"/>
    </source>
</evidence>
<evidence type="ECO:0000256" key="1">
    <source>
        <dbReference type="ARBA" id="ARBA00007119"/>
    </source>
</evidence>
<evidence type="ECO:0000256" key="4">
    <source>
        <dbReference type="PIRSR" id="PIRSR600898-1"/>
    </source>
</evidence>
<dbReference type="OrthoDB" id="540174at2759"/>
<protein>
    <recommendedName>
        <fullName evidence="5">Indoleamine 2,3-dioxygenase</fullName>
        <ecNumber evidence="5">1.13.11.52</ecNumber>
    </recommendedName>
</protein>
<dbReference type="Pfam" id="PF01231">
    <property type="entry name" value="IDO"/>
    <property type="match status" value="1"/>
</dbReference>
<dbReference type="Proteomes" id="UP000215305">
    <property type="component" value="Unassembled WGS sequence"/>
</dbReference>
<dbReference type="GO" id="GO:0034354">
    <property type="term" value="P:'de novo' NAD+ biosynthetic process from L-tryptophan"/>
    <property type="evidence" value="ECO:0007669"/>
    <property type="project" value="TreeGrafter"/>
</dbReference>
<evidence type="ECO:0000256" key="2">
    <source>
        <dbReference type="ARBA" id="ARBA00022723"/>
    </source>
</evidence>
<accession>A0A397HT80</accession>
<feature type="binding site" description="proximal binding residue" evidence="4">
    <location>
        <position position="360"/>
    </location>
    <ligand>
        <name>heme b</name>
        <dbReference type="ChEBI" id="CHEBI:60344"/>
    </ligand>
    <ligandPart>
        <name>Fe</name>
        <dbReference type="ChEBI" id="CHEBI:18248"/>
    </ligandPart>
</feature>
<dbReference type="GO" id="GO:0033754">
    <property type="term" value="F:indoleamine 2,3-dioxygenase activity"/>
    <property type="evidence" value="ECO:0007669"/>
    <property type="project" value="UniProtKB-EC"/>
</dbReference>
<dbReference type="VEuPathDB" id="FungiDB:CDV56_106596"/>
<keyword evidence="5" id="KW-0560">Oxidoreductase</keyword>
<keyword evidence="4 5" id="KW-0349">Heme</keyword>
<dbReference type="GeneID" id="38128570"/>
<dbReference type="STRING" id="41047.A0A397HT80"/>
<evidence type="ECO:0000313" key="7">
    <source>
        <dbReference type="Proteomes" id="UP000215305"/>
    </source>
</evidence>
<name>A0A397HT80_ASPTH</name>
<keyword evidence="7" id="KW-1185">Reference proteome</keyword>
<dbReference type="SUPFAM" id="SSF140959">
    <property type="entry name" value="Indolic compounds 2,3-dioxygenase-like"/>
    <property type="match status" value="1"/>
</dbReference>
<dbReference type="PANTHER" id="PTHR28657">
    <property type="entry name" value="INDOLEAMINE 2,3-DIOXYGENASE"/>
    <property type="match status" value="1"/>
</dbReference>
<dbReference type="EMBL" id="NKHU02000019">
    <property type="protein sequence ID" value="RHZ65178.1"/>
    <property type="molecule type" value="Genomic_DNA"/>
</dbReference>
<dbReference type="PROSITE" id="PS00876">
    <property type="entry name" value="IDO_1"/>
    <property type="match status" value="1"/>
</dbReference>
<dbReference type="GO" id="GO:0005737">
    <property type="term" value="C:cytoplasm"/>
    <property type="evidence" value="ECO:0007669"/>
    <property type="project" value="TreeGrafter"/>
</dbReference>
<comment type="similarity">
    <text evidence="1 5">Belongs to the indoleamine 2,3-dioxygenase family.</text>
</comment>